<comment type="caution">
    <text evidence="1">The sequence shown here is derived from an EMBL/GenBank/DDBJ whole genome shotgun (WGS) entry which is preliminary data.</text>
</comment>
<dbReference type="Pfam" id="PF00612">
    <property type="entry name" value="IQ"/>
    <property type="match status" value="2"/>
</dbReference>
<dbReference type="EMBL" id="MPUH01000216">
    <property type="protein sequence ID" value="OMJ86083.1"/>
    <property type="molecule type" value="Genomic_DNA"/>
</dbReference>
<sequence length="570" mass="66844">MSSKMKSAANSKKTHNILPMKEIFQQNQLATEILRLVVSRSEDIAILKSISDRKTGKLRLQSAFAEKTVQEIESKEEWRISKEELVLGQLINAKLEAILHKKQFEKLAKKMLKINTQFDEDPTENDMNLSEIHVQKIMNVKIGPENTIITYNEKGQQFVTVPSATVSTSVWRECHSQSIKLLEGFLSGEVLSLYPSIYFCVKHSRSNLQSEINRQKQAIEEGANFLSLNIAVIITSKKSKNLLPSIKQAVNPVRKASLLPEPDFTSPLLKMFMDMNSEIDKSIKNHSIAYAERNSEDKVRIGKSKDLVEKTLRVRNYEKFSAINPWVSEIPKFPLNTVRTLQRLQIMPQILFDLENPYFDESRSLADRIKLIHSCIVVQNYFREKKQRLMIRKAILLQKWIRGFLGRKKALLIRTFAFRKMYYWEKLKNWYPLLVNNFRITKHPFDAIDHSNHIRQIIVIQKFVRRWIAKKESKWRKIFYKIRKNKENEKFYMKKQKLWLAGSTNEEMAFSYSTSSEDDIISFIAQNENKQRRHDEKSVIEMVKIKEKAEFDIRKKLLGQAKVDRVKALE</sequence>
<gene>
    <name evidence="1" type="ORF">SteCoe_12439</name>
</gene>
<keyword evidence="2" id="KW-1185">Reference proteome</keyword>
<proteinExistence type="predicted"/>
<protein>
    <submittedName>
        <fullName evidence="1">Uncharacterized protein</fullName>
    </submittedName>
</protein>
<name>A0A1R2CAQ5_9CILI</name>
<dbReference type="SUPFAM" id="SSF52540">
    <property type="entry name" value="P-loop containing nucleoside triphosphate hydrolases"/>
    <property type="match status" value="1"/>
</dbReference>
<organism evidence="1 2">
    <name type="scientific">Stentor coeruleus</name>
    <dbReference type="NCBI Taxonomy" id="5963"/>
    <lineage>
        <taxon>Eukaryota</taxon>
        <taxon>Sar</taxon>
        <taxon>Alveolata</taxon>
        <taxon>Ciliophora</taxon>
        <taxon>Postciliodesmatophora</taxon>
        <taxon>Heterotrichea</taxon>
        <taxon>Heterotrichida</taxon>
        <taxon>Stentoridae</taxon>
        <taxon>Stentor</taxon>
    </lineage>
</organism>
<accession>A0A1R2CAQ5</accession>
<dbReference type="OrthoDB" id="320072at2759"/>
<dbReference type="InterPro" id="IPR027417">
    <property type="entry name" value="P-loop_NTPase"/>
</dbReference>
<evidence type="ECO:0000313" key="1">
    <source>
        <dbReference type="EMBL" id="OMJ86083.1"/>
    </source>
</evidence>
<dbReference type="Gene3D" id="1.20.5.190">
    <property type="match status" value="1"/>
</dbReference>
<reference evidence="1 2" key="1">
    <citation type="submission" date="2016-11" db="EMBL/GenBank/DDBJ databases">
        <title>The macronuclear genome of Stentor coeruleus: a giant cell with tiny introns.</title>
        <authorList>
            <person name="Slabodnick M."/>
            <person name="Ruby J.G."/>
            <person name="Reiff S.B."/>
            <person name="Swart E.C."/>
            <person name="Gosai S."/>
            <person name="Prabakaran S."/>
            <person name="Witkowska E."/>
            <person name="Larue G.E."/>
            <person name="Fisher S."/>
            <person name="Freeman R.M."/>
            <person name="Gunawardena J."/>
            <person name="Chu W."/>
            <person name="Stover N.A."/>
            <person name="Gregory B.D."/>
            <person name="Nowacki M."/>
            <person name="Derisi J."/>
            <person name="Roy S.W."/>
            <person name="Marshall W.F."/>
            <person name="Sood P."/>
        </authorList>
    </citation>
    <scope>NUCLEOTIDE SEQUENCE [LARGE SCALE GENOMIC DNA]</scope>
    <source>
        <strain evidence="1">WM001</strain>
    </source>
</reference>
<evidence type="ECO:0000313" key="2">
    <source>
        <dbReference type="Proteomes" id="UP000187209"/>
    </source>
</evidence>
<dbReference type="InterPro" id="IPR000048">
    <property type="entry name" value="IQ_motif_EF-hand-BS"/>
</dbReference>
<dbReference type="AlphaFoldDB" id="A0A1R2CAQ5"/>
<dbReference type="Proteomes" id="UP000187209">
    <property type="component" value="Unassembled WGS sequence"/>
</dbReference>
<dbReference type="SMART" id="SM00015">
    <property type="entry name" value="IQ"/>
    <property type="match status" value="2"/>
</dbReference>